<dbReference type="EMBL" id="MT631162">
    <property type="protein sequence ID" value="QNO45942.1"/>
    <property type="molecule type" value="Genomic_DNA"/>
</dbReference>
<dbReference type="AlphaFoldDB" id="A0A7G9YD58"/>
<feature type="domain" description="Putative sensor" evidence="2">
    <location>
        <begin position="26"/>
        <end position="204"/>
    </location>
</feature>
<name>A0A7G9YD58_9EURY</name>
<feature type="transmembrane region" description="Helical" evidence="1">
    <location>
        <begin position="53"/>
        <end position="74"/>
    </location>
</feature>
<evidence type="ECO:0000256" key="1">
    <source>
        <dbReference type="SAM" id="Phobius"/>
    </source>
</evidence>
<organism evidence="3">
    <name type="scientific">Candidatus Methanogaster sp. ANME-2c ERB4</name>
    <dbReference type="NCBI Taxonomy" id="2759911"/>
    <lineage>
        <taxon>Archaea</taxon>
        <taxon>Methanobacteriati</taxon>
        <taxon>Methanobacteriota</taxon>
        <taxon>Stenosarchaea group</taxon>
        <taxon>Methanomicrobia</taxon>
        <taxon>Methanosarcinales</taxon>
        <taxon>ANME-2 cluster</taxon>
        <taxon>Candidatus Methanogasteraceae</taxon>
        <taxon>Candidatus Methanogaster</taxon>
    </lineage>
</organism>
<protein>
    <recommendedName>
        <fullName evidence="2">Putative sensor domain-containing protein</fullName>
    </recommendedName>
</protein>
<proteinExistence type="predicted"/>
<evidence type="ECO:0000259" key="2">
    <source>
        <dbReference type="Pfam" id="PF13796"/>
    </source>
</evidence>
<keyword evidence="1" id="KW-1133">Transmembrane helix</keyword>
<accession>A0A7G9YD58</accession>
<feature type="transmembrane region" description="Helical" evidence="1">
    <location>
        <begin position="21"/>
        <end position="47"/>
    </location>
</feature>
<keyword evidence="1" id="KW-0812">Transmembrane</keyword>
<feature type="transmembrane region" description="Helical" evidence="1">
    <location>
        <begin position="171"/>
        <end position="201"/>
    </location>
</feature>
<sequence>MNETTNGMKQFFGVAATMQTYLNTIYLLLSFPLGTAYFVFLVTGLLLGLSLSIVWIGVPILLLMLASWWGLVAFERQLAIRLLHVDIPPMSRETVSERSAWARLKAHLSNPVTWKGLAYLFARFPLGILSFVVTIPLIVLTGALLFAPLTYTYPECQIYIFSWQIDTLNEAVICSILGLFVGLISMHVMNCLAFVSGRFAILMLGTTRDRRLITDKGQ</sequence>
<dbReference type="InterPro" id="IPR025828">
    <property type="entry name" value="Put_sensor_dom"/>
</dbReference>
<dbReference type="Pfam" id="PF13796">
    <property type="entry name" value="Sensor"/>
    <property type="match status" value="1"/>
</dbReference>
<keyword evidence="1" id="KW-0472">Membrane</keyword>
<feature type="transmembrane region" description="Helical" evidence="1">
    <location>
        <begin position="124"/>
        <end position="151"/>
    </location>
</feature>
<gene>
    <name evidence="3" type="ORF">DMJHIOCL_00021</name>
</gene>
<reference evidence="3" key="1">
    <citation type="submission" date="2020-06" db="EMBL/GenBank/DDBJ databases">
        <title>Unique genomic features of the anaerobic methanotrophic archaea.</title>
        <authorList>
            <person name="Chadwick G.L."/>
            <person name="Skennerton C.T."/>
            <person name="Laso-Perez R."/>
            <person name="Leu A.O."/>
            <person name="Speth D.R."/>
            <person name="Yu H."/>
            <person name="Morgan-Lang C."/>
            <person name="Hatzenpichler R."/>
            <person name="Goudeau D."/>
            <person name="Malmstrom R."/>
            <person name="Brazelton W.J."/>
            <person name="Woyke T."/>
            <person name="Hallam S.J."/>
            <person name="Tyson G.W."/>
            <person name="Wegener G."/>
            <person name="Boetius A."/>
            <person name="Orphan V."/>
        </authorList>
    </citation>
    <scope>NUCLEOTIDE SEQUENCE</scope>
</reference>
<evidence type="ECO:0000313" key="3">
    <source>
        <dbReference type="EMBL" id="QNO45942.1"/>
    </source>
</evidence>